<name>A0ABS1JHY4_9BURK</name>
<accession>A0ABS1JHY4</accession>
<evidence type="ECO:0000313" key="2">
    <source>
        <dbReference type="EMBL" id="MBL0423828.1"/>
    </source>
</evidence>
<reference evidence="2 3" key="1">
    <citation type="journal article" date="2017" name="Int. J. Syst. Evol. Microbiol.">
        <title>Ramlibacter alkalitolerans sp. nov., alkali-tolerant bacterium isolated from soil of ginseng.</title>
        <authorList>
            <person name="Lee D.H."/>
            <person name="Cha C.J."/>
        </authorList>
    </citation>
    <scope>NUCLEOTIDE SEQUENCE [LARGE SCALE GENOMIC DNA]</scope>
    <source>
        <strain evidence="2 3">KACC 19305</strain>
    </source>
</reference>
<feature type="chain" id="PRO_5047131878" evidence="1">
    <location>
        <begin position="21"/>
        <end position="123"/>
    </location>
</feature>
<organism evidence="2 3">
    <name type="scientific">Ramlibacter alkalitolerans</name>
    <dbReference type="NCBI Taxonomy" id="2039631"/>
    <lineage>
        <taxon>Bacteria</taxon>
        <taxon>Pseudomonadati</taxon>
        <taxon>Pseudomonadota</taxon>
        <taxon>Betaproteobacteria</taxon>
        <taxon>Burkholderiales</taxon>
        <taxon>Comamonadaceae</taxon>
        <taxon>Ramlibacter</taxon>
    </lineage>
</organism>
<proteinExistence type="predicted"/>
<keyword evidence="1" id="KW-0732">Signal</keyword>
<gene>
    <name evidence="2" type="ORF">JI746_01815</name>
</gene>
<keyword evidence="3" id="KW-1185">Reference proteome</keyword>
<sequence>MNKQSLVVAFAAFACVSAFAEGGAVSSSSGSSVSSGTGMIVGQGAPSSSVTVLPSSSVAVTTVPANRVLPGSAQVQSSQTTVLGGPAAGGVSGSQTVITNYWTNVPAGVERRADFQRWLNLKP</sequence>
<dbReference type="Proteomes" id="UP000622707">
    <property type="component" value="Unassembled WGS sequence"/>
</dbReference>
<evidence type="ECO:0000313" key="3">
    <source>
        <dbReference type="Proteomes" id="UP000622707"/>
    </source>
</evidence>
<dbReference type="PROSITE" id="PS51257">
    <property type="entry name" value="PROKAR_LIPOPROTEIN"/>
    <property type="match status" value="1"/>
</dbReference>
<protein>
    <submittedName>
        <fullName evidence="2">Uncharacterized protein</fullName>
    </submittedName>
</protein>
<feature type="signal peptide" evidence="1">
    <location>
        <begin position="1"/>
        <end position="20"/>
    </location>
</feature>
<dbReference type="RefSeq" id="WP_201687061.1">
    <property type="nucleotide sequence ID" value="NZ_JAEQND010000001.1"/>
</dbReference>
<evidence type="ECO:0000256" key="1">
    <source>
        <dbReference type="SAM" id="SignalP"/>
    </source>
</evidence>
<dbReference type="EMBL" id="JAEQND010000001">
    <property type="protein sequence ID" value="MBL0423828.1"/>
    <property type="molecule type" value="Genomic_DNA"/>
</dbReference>
<comment type="caution">
    <text evidence="2">The sequence shown here is derived from an EMBL/GenBank/DDBJ whole genome shotgun (WGS) entry which is preliminary data.</text>
</comment>